<dbReference type="InterPro" id="IPR001214">
    <property type="entry name" value="SET_dom"/>
</dbReference>
<dbReference type="Proteomes" id="UP000288859">
    <property type="component" value="Unassembled WGS sequence"/>
</dbReference>
<dbReference type="Gene3D" id="2.170.270.10">
    <property type="entry name" value="SET domain"/>
    <property type="match status" value="1"/>
</dbReference>
<dbReference type="GO" id="GO:0005634">
    <property type="term" value="C:nucleus"/>
    <property type="evidence" value="ECO:0007669"/>
    <property type="project" value="TreeGrafter"/>
</dbReference>
<proteinExistence type="predicted"/>
<evidence type="ECO:0000313" key="4">
    <source>
        <dbReference type="Proteomes" id="UP000288859"/>
    </source>
</evidence>
<feature type="region of interest" description="Disordered" evidence="1">
    <location>
        <begin position="206"/>
        <end position="227"/>
    </location>
</feature>
<dbReference type="VEuPathDB" id="FungiDB:PV10_01027"/>
<feature type="domain" description="SET" evidence="2">
    <location>
        <begin position="356"/>
        <end position="673"/>
    </location>
</feature>
<feature type="region of interest" description="Disordered" evidence="1">
    <location>
        <begin position="112"/>
        <end position="150"/>
    </location>
</feature>
<dbReference type="PANTHER" id="PTHR12197:SF273">
    <property type="entry name" value="MYND-TYPE ZINC FINGER PROTEIN SAMB"/>
    <property type="match status" value="1"/>
</dbReference>
<feature type="compositionally biased region" description="Acidic residues" evidence="1">
    <location>
        <begin position="209"/>
        <end position="225"/>
    </location>
</feature>
<name>A0A438N931_EXOME</name>
<evidence type="ECO:0000256" key="1">
    <source>
        <dbReference type="SAM" id="MobiDB-lite"/>
    </source>
</evidence>
<protein>
    <recommendedName>
        <fullName evidence="2">SET domain-containing protein</fullName>
    </recommendedName>
</protein>
<comment type="caution">
    <text evidence="3">The sequence shown here is derived from an EMBL/GenBank/DDBJ whole genome shotgun (WGS) entry which is preliminary data.</text>
</comment>
<dbReference type="PROSITE" id="PS50280">
    <property type="entry name" value="SET"/>
    <property type="match status" value="1"/>
</dbReference>
<evidence type="ECO:0000259" key="2">
    <source>
        <dbReference type="PROSITE" id="PS50280"/>
    </source>
</evidence>
<accession>A0A438N931</accession>
<reference evidence="3 4" key="1">
    <citation type="submission" date="2017-03" db="EMBL/GenBank/DDBJ databases">
        <title>Genomes of endolithic fungi from Antarctica.</title>
        <authorList>
            <person name="Coleine C."/>
            <person name="Masonjones S."/>
            <person name="Stajich J.E."/>
        </authorList>
    </citation>
    <scope>NUCLEOTIDE SEQUENCE [LARGE SCALE GENOMIC DNA]</scope>
    <source>
        <strain evidence="3 4">CCFEE 6314</strain>
    </source>
</reference>
<dbReference type="OrthoDB" id="438641at2759"/>
<dbReference type="EMBL" id="NAJM01000014">
    <property type="protein sequence ID" value="RVX72109.1"/>
    <property type="molecule type" value="Genomic_DNA"/>
</dbReference>
<dbReference type="InterPro" id="IPR050869">
    <property type="entry name" value="H3K4_H4K5_MeTrfase"/>
</dbReference>
<gene>
    <name evidence="3" type="ORF">B0A52_04707</name>
</gene>
<sequence length="709" mass="78516">MALSTTKHGPGSGFESLTVRVRTNLSHNIATIISLLPGYLAHAIASHVSGCSGGDSDFETRLIRILNDPLQFDNVVHDVVDPEAKRLLLLVARHGLVQEMIKVANLAKRIPPNYSNESADGGSDEGPTTESDDDSDDVDEDDQDTQPTYPVPVALVLARAKVYEALDCPELAIADAYVVFTLADAQIGEGETDLIAVDESGVTLPVLGDIDDSQDEDDDEEDADKEQEKIKMSWRKWSHESLLLLVRASTALDSLIEAKTWIERLITVKKDMADGEATNSQILQSLQKDLMQGVSRKSDGRVMALAEQVLSSNKLADTGRCGWSQRVIYPWNDHEPDRMSKESLEEVNGLLAIAAPKLEVRTSILPSMTTSEPESESTQLGLYAKEDLAPGELILEERSALTAIRPHGAALCDACAADLETIPKHEQRSCTGCGRPFCSDACHDVAREKYHVPNPDDDETEEGYPAPATPFCPGSTGIDDLHTLGRAESSSTPEWDLYFLLLSRTFQMAVTQERHPLDLMDIKYLWGDFTSPPSSSSSLSTDPPPKTLPHSLRLHVELPMQWFEILMHSRSDCHPYSEEWLDKYDWWIVQTLFAKFRGVADAQQSTWTGKPEVAGVHPLWCLANHSCCPNVTWKPSGVRNFSVVMERIGYGDGSMSGEWTGIKKGDEIWNHYTDVAEDDFHERRDRLRAVLGGDCLCERCVRQSQQSKA</sequence>
<dbReference type="PANTHER" id="PTHR12197">
    <property type="entry name" value="HISTONE-LYSINE N-METHYLTRANSFERASE SMYD"/>
    <property type="match status" value="1"/>
</dbReference>
<evidence type="ECO:0000313" key="3">
    <source>
        <dbReference type="EMBL" id="RVX72109.1"/>
    </source>
</evidence>
<dbReference type="InterPro" id="IPR046341">
    <property type="entry name" value="SET_dom_sf"/>
</dbReference>
<organism evidence="3 4">
    <name type="scientific">Exophiala mesophila</name>
    <name type="common">Black yeast-like fungus</name>
    <dbReference type="NCBI Taxonomy" id="212818"/>
    <lineage>
        <taxon>Eukaryota</taxon>
        <taxon>Fungi</taxon>
        <taxon>Dikarya</taxon>
        <taxon>Ascomycota</taxon>
        <taxon>Pezizomycotina</taxon>
        <taxon>Eurotiomycetes</taxon>
        <taxon>Chaetothyriomycetidae</taxon>
        <taxon>Chaetothyriales</taxon>
        <taxon>Herpotrichiellaceae</taxon>
        <taxon>Exophiala</taxon>
    </lineage>
</organism>
<dbReference type="AlphaFoldDB" id="A0A438N931"/>
<dbReference type="SUPFAM" id="SSF82199">
    <property type="entry name" value="SET domain"/>
    <property type="match status" value="1"/>
</dbReference>
<feature type="compositionally biased region" description="Acidic residues" evidence="1">
    <location>
        <begin position="130"/>
        <end position="144"/>
    </location>
</feature>